<evidence type="ECO:0000313" key="2">
    <source>
        <dbReference type="Proteomes" id="UP001485226"/>
    </source>
</evidence>
<accession>A0ABU9IS15</accession>
<dbReference type="SUPFAM" id="SSF51197">
    <property type="entry name" value="Clavaminate synthase-like"/>
    <property type="match status" value="1"/>
</dbReference>
<dbReference type="EMBL" id="JBBYHS010000016">
    <property type="protein sequence ID" value="MEL1255244.1"/>
    <property type="molecule type" value="Genomic_DNA"/>
</dbReference>
<dbReference type="Gene3D" id="2.60.120.590">
    <property type="entry name" value="Alpha-ketoglutarate-dependent dioxygenase AlkB-like"/>
    <property type="match status" value="1"/>
</dbReference>
<protein>
    <recommendedName>
        <fullName evidence="3">2OG-Fe(II) oxygenase superfamily protein</fullName>
    </recommendedName>
</protein>
<proteinExistence type="predicted"/>
<organism evidence="1 2">
    <name type="scientific">Flavobacterium calami</name>
    <dbReference type="NCBI Taxonomy" id="3139144"/>
    <lineage>
        <taxon>Bacteria</taxon>
        <taxon>Pseudomonadati</taxon>
        <taxon>Bacteroidota</taxon>
        <taxon>Flavobacteriia</taxon>
        <taxon>Flavobacteriales</taxon>
        <taxon>Flavobacteriaceae</taxon>
        <taxon>Flavobacterium</taxon>
    </lineage>
</organism>
<dbReference type="Proteomes" id="UP001485226">
    <property type="component" value="Unassembled WGS sequence"/>
</dbReference>
<reference evidence="1 2" key="1">
    <citation type="submission" date="2024-04" db="EMBL/GenBank/DDBJ databases">
        <title>Flavobacterium sp. DGU38 16S ribosomal RNA gene Genome sequencing and assembly.</title>
        <authorList>
            <person name="Park S."/>
        </authorList>
    </citation>
    <scope>NUCLEOTIDE SEQUENCE [LARGE SCALE GENOMIC DNA]</scope>
    <source>
        <strain evidence="1 2">DGU38</strain>
    </source>
</reference>
<comment type="caution">
    <text evidence="1">The sequence shown here is derived from an EMBL/GenBank/DDBJ whole genome shotgun (WGS) entry which is preliminary data.</text>
</comment>
<sequence>MNNSGFYKITLPFENNLFDELSHSVNFENITKGRIGNHLVFLNNDTVSIVRTTTVYTIPAHNFSSIHHQIIESLNIEIQNTSFDNLSLLDFNNALIEVYDSNYATMKYHSDQAMDLEADTYIGLFTCYEKPNELTEKNIRKLKIKDKFTDEEFDIPLTHNSIVLFSLFTNKKYLHKIVLESVPGQKKLESDNKWLGITFRKSKTFIQFKDNIPYFTDGELLTLANDDEKKEFFKLRGEENNNMNFEYPKLKYTLSIGDTIMPER</sequence>
<name>A0ABU9IS15_9FLAO</name>
<dbReference type="InterPro" id="IPR037151">
    <property type="entry name" value="AlkB-like_sf"/>
</dbReference>
<evidence type="ECO:0008006" key="3">
    <source>
        <dbReference type="Google" id="ProtNLM"/>
    </source>
</evidence>
<evidence type="ECO:0000313" key="1">
    <source>
        <dbReference type="EMBL" id="MEL1255244.1"/>
    </source>
</evidence>
<keyword evidence="2" id="KW-1185">Reference proteome</keyword>
<dbReference type="RefSeq" id="WP_341693988.1">
    <property type="nucleotide sequence ID" value="NZ_JBBYHS010000016.1"/>
</dbReference>
<gene>
    <name evidence="1" type="ORF">AAEO57_15755</name>
</gene>